<dbReference type="Proteomes" id="UP000021816">
    <property type="component" value="Unassembled WGS sequence"/>
</dbReference>
<feature type="compositionally biased region" description="Polar residues" evidence="1">
    <location>
        <begin position="188"/>
        <end position="203"/>
    </location>
</feature>
<proteinExistence type="predicted"/>
<organism evidence="2 3">
    <name type="scientific">Candidatus Accumulibacter appositus</name>
    <dbReference type="NCBI Taxonomy" id="1454003"/>
    <lineage>
        <taxon>Bacteria</taxon>
        <taxon>Pseudomonadati</taxon>
        <taxon>Pseudomonadota</taxon>
        <taxon>Betaproteobacteria</taxon>
        <taxon>Candidatus Accumulibacter</taxon>
    </lineage>
</organism>
<comment type="caution">
    <text evidence="2">The sequence shown here is derived from an EMBL/GenBank/DDBJ whole genome shotgun (WGS) entry which is preliminary data.</text>
</comment>
<gene>
    <name evidence="2" type="ORF">AW10_03938</name>
</gene>
<name>A0A011PK74_9PROT</name>
<dbReference type="AlphaFoldDB" id="A0A011PK74"/>
<feature type="region of interest" description="Disordered" evidence="1">
    <location>
        <begin position="178"/>
        <end position="203"/>
    </location>
</feature>
<dbReference type="STRING" id="1454003.AW10_03938"/>
<accession>A0A011PK74</accession>
<evidence type="ECO:0000313" key="2">
    <source>
        <dbReference type="EMBL" id="EXI77245.1"/>
    </source>
</evidence>
<reference evidence="2 3" key="1">
    <citation type="submission" date="2014-02" db="EMBL/GenBank/DDBJ databases">
        <title>Expanding our view of genomic diversity in Candidatus Accumulibacter clades.</title>
        <authorList>
            <person name="Skennerton C.T."/>
            <person name="Barr J.J."/>
            <person name="Slater F.R."/>
            <person name="Bond P.L."/>
            <person name="Tyson G.W."/>
        </authorList>
    </citation>
    <scope>NUCLEOTIDE SEQUENCE [LARGE SCALE GENOMIC DNA]</scope>
    <source>
        <strain evidence="3">BA-92</strain>
    </source>
</reference>
<sequence length="203" mass="22191" precursor="true">MMLAAHRTQPGYRWRFSRFGKNGQACCCFLFSEGSSSMGQMIAGPPHSKIYPRNEPSRMSFRNYLESSRAPVWPVTSQATARIMATAWCRAGCAMNYMKYQGKRLVGVCIAIAGRRATDTGYKRYACRVYASVRINLSSLSGSRQESRGAGVTKMSFGMGADSLLSRTGAARQERKKIGVARGHESGGSLTNNKRGSKICSGT</sequence>
<evidence type="ECO:0000313" key="3">
    <source>
        <dbReference type="Proteomes" id="UP000021816"/>
    </source>
</evidence>
<protein>
    <submittedName>
        <fullName evidence="2">Uncharacterized protein</fullName>
    </submittedName>
</protein>
<evidence type="ECO:0000256" key="1">
    <source>
        <dbReference type="SAM" id="MobiDB-lite"/>
    </source>
</evidence>
<dbReference type="EMBL" id="JEMX01000109">
    <property type="protein sequence ID" value="EXI77245.1"/>
    <property type="molecule type" value="Genomic_DNA"/>
</dbReference>